<evidence type="ECO:0000313" key="5">
    <source>
        <dbReference type="Proteomes" id="UP000799777"/>
    </source>
</evidence>
<name>A0A9P4HCZ5_9PLEO</name>
<evidence type="ECO:0000256" key="1">
    <source>
        <dbReference type="ARBA" id="ARBA00022857"/>
    </source>
</evidence>
<reference evidence="4" key="1">
    <citation type="journal article" date="2020" name="Stud. Mycol.">
        <title>101 Dothideomycetes genomes: a test case for predicting lifestyles and emergence of pathogens.</title>
        <authorList>
            <person name="Haridas S."/>
            <person name="Albert R."/>
            <person name="Binder M."/>
            <person name="Bloem J."/>
            <person name="Labutti K."/>
            <person name="Salamov A."/>
            <person name="Andreopoulos B."/>
            <person name="Baker S."/>
            <person name="Barry K."/>
            <person name="Bills G."/>
            <person name="Bluhm B."/>
            <person name="Cannon C."/>
            <person name="Castanera R."/>
            <person name="Culley D."/>
            <person name="Daum C."/>
            <person name="Ezra D."/>
            <person name="Gonzalez J."/>
            <person name="Henrissat B."/>
            <person name="Kuo A."/>
            <person name="Liang C."/>
            <person name="Lipzen A."/>
            <person name="Lutzoni F."/>
            <person name="Magnuson J."/>
            <person name="Mondo S."/>
            <person name="Nolan M."/>
            <person name="Ohm R."/>
            <person name="Pangilinan J."/>
            <person name="Park H.-J."/>
            <person name="Ramirez L."/>
            <person name="Alfaro M."/>
            <person name="Sun H."/>
            <person name="Tritt A."/>
            <person name="Yoshinaga Y."/>
            <person name="Zwiers L.-H."/>
            <person name="Turgeon B."/>
            <person name="Goodwin S."/>
            <person name="Spatafora J."/>
            <person name="Crous P."/>
            <person name="Grigoriev I."/>
        </authorList>
    </citation>
    <scope>NUCLEOTIDE SEQUENCE</scope>
    <source>
        <strain evidence="4">CBS 110217</strain>
    </source>
</reference>
<dbReference type="PANTHER" id="PTHR47706:SF10">
    <property type="entry name" value="NMRA-LIKE DOMAIN-CONTAINING PROTEIN"/>
    <property type="match status" value="1"/>
</dbReference>
<keyword evidence="5" id="KW-1185">Reference proteome</keyword>
<dbReference type="PANTHER" id="PTHR47706">
    <property type="entry name" value="NMRA-LIKE FAMILY PROTEIN"/>
    <property type="match status" value="1"/>
</dbReference>
<gene>
    <name evidence="4" type="ORF">EK21DRAFT_110082</name>
</gene>
<dbReference type="AlphaFoldDB" id="A0A9P4HCZ5"/>
<dbReference type="GO" id="GO:0016491">
    <property type="term" value="F:oxidoreductase activity"/>
    <property type="evidence" value="ECO:0007669"/>
    <property type="project" value="UniProtKB-KW"/>
</dbReference>
<dbReference type="InterPro" id="IPR051609">
    <property type="entry name" value="NmrA/Isoflavone_reductase-like"/>
</dbReference>
<dbReference type="Gene3D" id="3.90.25.10">
    <property type="entry name" value="UDP-galactose 4-epimerase, domain 1"/>
    <property type="match status" value="1"/>
</dbReference>
<dbReference type="InterPro" id="IPR008030">
    <property type="entry name" value="NmrA-like"/>
</dbReference>
<feature type="domain" description="NmrA-like" evidence="3">
    <location>
        <begin position="66"/>
        <end position="237"/>
    </location>
</feature>
<dbReference type="Proteomes" id="UP000799777">
    <property type="component" value="Unassembled WGS sequence"/>
</dbReference>
<protein>
    <submittedName>
        <fullName evidence="4">Isoflavone reductase family protein</fullName>
    </submittedName>
</protein>
<accession>A0A9P4HCZ5</accession>
<comment type="caution">
    <text evidence="4">The sequence shown here is derived from an EMBL/GenBank/DDBJ whole genome shotgun (WGS) entry which is preliminary data.</text>
</comment>
<sequence length="322" mass="35583">MATQKIMVIGNWELCLTIVKTLIPASFDQNYMKCQVSVLTYPSQTLALPPHVSQYTIDHKKSDFSASSLQDVFTGQDIVISTMSGGDSDLQVRIIDALNAAGVKRFIPHEFGHDTLNRKLQERISKYAGRAKVLEYLQQCSRDRPDFEWVGIATGYPLDTELISGNMGYDMTWHSATIHGIGTEAFAASSLEWVGRVVVSVIKNWDKVKNQYIYAAGVITSANEVLRSSEKATGHEWTVGNHDVEDSVREGQARIERGFPDAGMALLERSVLYDEELDASTPFKSRSANATLQLQPESVKGIVTKAYHDLQHHGKPGCGCSA</sequence>
<keyword evidence="1" id="KW-0521">NADP</keyword>
<keyword evidence="2" id="KW-0560">Oxidoreductase</keyword>
<dbReference type="OrthoDB" id="9984533at2759"/>
<dbReference type="SUPFAM" id="SSF51735">
    <property type="entry name" value="NAD(P)-binding Rossmann-fold domains"/>
    <property type="match status" value="1"/>
</dbReference>
<dbReference type="Gene3D" id="3.40.50.720">
    <property type="entry name" value="NAD(P)-binding Rossmann-like Domain"/>
    <property type="match status" value="1"/>
</dbReference>
<dbReference type="EMBL" id="ML978173">
    <property type="protein sequence ID" value="KAF2032410.1"/>
    <property type="molecule type" value="Genomic_DNA"/>
</dbReference>
<organism evidence="4 5">
    <name type="scientific">Setomelanomma holmii</name>
    <dbReference type="NCBI Taxonomy" id="210430"/>
    <lineage>
        <taxon>Eukaryota</taxon>
        <taxon>Fungi</taxon>
        <taxon>Dikarya</taxon>
        <taxon>Ascomycota</taxon>
        <taxon>Pezizomycotina</taxon>
        <taxon>Dothideomycetes</taxon>
        <taxon>Pleosporomycetidae</taxon>
        <taxon>Pleosporales</taxon>
        <taxon>Pleosporineae</taxon>
        <taxon>Phaeosphaeriaceae</taxon>
        <taxon>Setomelanomma</taxon>
    </lineage>
</organism>
<dbReference type="Pfam" id="PF05368">
    <property type="entry name" value="NmrA"/>
    <property type="match status" value="1"/>
</dbReference>
<evidence type="ECO:0000313" key="4">
    <source>
        <dbReference type="EMBL" id="KAF2032410.1"/>
    </source>
</evidence>
<proteinExistence type="predicted"/>
<evidence type="ECO:0000256" key="2">
    <source>
        <dbReference type="ARBA" id="ARBA00023002"/>
    </source>
</evidence>
<dbReference type="InterPro" id="IPR036291">
    <property type="entry name" value="NAD(P)-bd_dom_sf"/>
</dbReference>
<evidence type="ECO:0000259" key="3">
    <source>
        <dbReference type="Pfam" id="PF05368"/>
    </source>
</evidence>